<keyword evidence="2" id="KW-1185">Reference proteome</keyword>
<reference evidence="1 2" key="1">
    <citation type="submission" date="2019-04" db="EMBL/GenBank/DDBJ databases">
        <title>An improved genome assembly and genetic linkage map for asparagus bean, Vigna unguiculata ssp. sesquipedialis.</title>
        <authorList>
            <person name="Xia Q."/>
            <person name="Zhang R."/>
            <person name="Dong Y."/>
        </authorList>
    </citation>
    <scope>NUCLEOTIDE SEQUENCE [LARGE SCALE GENOMIC DNA]</scope>
    <source>
        <tissue evidence="1">Leaf</tissue>
    </source>
</reference>
<dbReference type="EMBL" id="CP039351">
    <property type="protein sequence ID" value="QCE00016.1"/>
    <property type="molecule type" value="Genomic_DNA"/>
</dbReference>
<gene>
    <name evidence="1" type="ORF">DEO72_LG7g1302</name>
</gene>
<proteinExistence type="predicted"/>
<evidence type="ECO:0000313" key="2">
    <source>
        <dbReference type="Proteomes" id="UP000501690"/>
    </source>
</evidence>
<dbReference type="AlphaFoldDB" id="A0A4D6MF76"/>
<protein>
    <submittedName>
        <fullName evidence="1">Uncharacterized protein</fullName>
    </submittedName>
</protein>
<name>A0A4D6MF76_VIGUN</name>
<organism evidence="1 2">
    <name type="scientific">Vigna unguiculata</name>
    <name type="common">Cowpea</name>
    <dbReference type="NCBI Taxonomy" id="3917"/>
    <lineage>
        <taxon>Eukaryota</taxon>
        <taxon>Viridiplantae</taxon>
        <taxon>Streptophyta</taxon>
        <taxon>Embryophyta</taxon>
        <taxon>Tracheophyta</taxon>
        <taxon>Spermatophyta</taxon>
        <taxon>Magnoliopsida</taxon>
        <taxon>eudicotyledons</taxon>
        <taxon>Gunneridae</taxon>
        <taxon>Pentapetalae</taxon>
        <taxon>rosids</taxon>
        <taxon>fabids</taxon>
        <taxon>Fabales</taxon>
        <taxon>Fabaceae</taxon>
        <taxon>Papilionoideae</taxon>
        <taxon>50 kb inversion clade</taxon>
        <taxon>NPAAA clade</taxon>
        <taxon>indigoferoid/millettioid clade</taxon>
        <taxon>Phaseoleae</taxon>
        <taxon>Vigna</taxon>
    </lineage>
</organism>
<dbReference type="Proteomes" id="UP000501690">
    <property type="component" value="Linkage Group LG7"/>
</dbReference>
<evidence type="ECO:0000313" key="1">
    <source>
        <dbReference type="EMBL" id="QCE00016.1"/>
    </source>
</evidence>
<accession>A0A4D6MF76</accession>
<sequence length="145" mass="14985">MAAAFSSSAKARWWMLEGALQRPLSMAVRTTALMVFAADQTGAGRLDVARVSAAILAHGGCCICAMEKVVSMAAGVSARRIRSAGARGEDNERWFYVNGGNVPQWWPGLVAGASCCSWCVVHGAGAAIDERGGRAASGAVKALTA</sequence>